<dbReference type="Pfam" id="PF07963">
    <property type="entry name" value="N_methyl"/>
    <property type="match status" value="1"/>
</dbReference>
<proteinExistence type="predicted"/>
<reference evidence="2 3" key="1">
    <citation type="submission" date="2019-07" db="EMBL/GenBank/DDBJ databases">
        <title>Criibacterium bergeronii gen. nov., sp. nov. isolated from human clinical samples.</title>
        <authorList>
            <person name="Maheux A.F."/>
            <person name="Boudreau D.K."/>
            <person name="Berube E."/>
            <person name="Brodeur S."/>
            <person name="Bernard K.A."/>
            <person name="Abed J.Y."/>
            <person name="Ducrey E."/>
            <person name="Guay E.F."/>
            <person name="Raymond F."/>
            <person name="Corbeil J."/>
            <person name="Domingo M.-C."/>
            <person name="Roy P.H."/>
            <person name="Boissinot M."/>
            <person name="Tocheva E.I."/>
            <person name="Omar R.F."/>
        </authorList>
    </citation>
    <scope>NUCLEOTIDE SEQUENCE [LARGE SCALE GENOMIC DNA]</scope>
    <source>
        <strain evidence="2 3">CCRI-24246</strain>
    </source>
</reference>
<dbReference type="NCBIfam" id="TIGR02532">
    <property type="entry name" value="IV_pilin_GFxxxE"/>
    <property type="match status" value="1"/>
</dbReference>
<name>A0A552V521_9FIRM</name>
<sequence length="122" mass="13481">MYSKKRGFTLLEIIAAITLMLVIVSAAMPVYSNIVEGQKLKTDKVTAMQISQIAKTYIIENKNTATQDEITDYVKQAYDGELPKSESSPNSEFLIVYNSENASVDVKLGDKILVDDGKLVSK</sequence>
<dbReference type="EMBL" id="VJXW01000009">
    <property type="protein sequence ID" value="TRW25557.1"/>
    <property type="molecule type" value="Genomic_DNA"/>
</dbReference>
<dbReference type="Proteomes" id="UP000319424">
    <property type="component" value="Unassembled WGS sequence"/>
</dbReference>
<dbReference type="OrthoDB" id="193442at2"/>
<evidence type="ECO:0000313" key="2">
    <source>
        <dbReference type="EMBL" id="TRW25557.1"/>
    </source>
</evidence>
<gene>
    <name evidence="2" type="ORF">FL857_07055</name>
</gene>
<dbReference type="AlphaFoldDB" id="A0A552V521"/>
<accession>A0A552V521</accession>
<protein>
    <submittedName>
        <fullName evidence="2">Type II secretion system protein</fullName>
    </submittedName>
</protein>
<evidence type="ECO:0000256" key="1">
    <source>
        <dbReference type="SAM" id="Phobius"/>
    </source>
</evidence>
<keyword evidence="1" id="KW-1133">Transmembrane helix</keyword>
<dbReference type="SUPFAM" id="SSF54523">
    <property type="entry name" value="Pili subunits"/>
    <property type="match status" value="1"/>
</dbReference>
<keyword evidence="1" id="KW-0812">Transmembrane</keyword>
<organism evidence="2 3">
    <name type="scientific">Criibacterium bergeronii</name>
    <dbReference type="NCBI Taxonomy" id="1871336"/>
    <lineage>
        <taxon>Bacteria</taxon>
        <taxon>Bacillati</taxon>
        <taxon>Bacillota</taxon>
        <taxon>Clostridia</taxon>
        <taxon>Peptostreptococcales</taxon>
        <taxon>Filifactoraceae</taxon>
        <taxon>Criibacterium</taxon>
    </lineage>
</organism>
<feature type="transmembrane region" description="Helical" evidence="1">
    <location>
        <begin position="7"/>
        <end position="31"/>
    </location>
</feature>
<evidence type="ECO:0000313" key="3">
    <source>
        <dbReference type="Proteomes" id="UP000319424"/>
    </source>
</evidence>
<dbReference type="PROSITE" id="PS00409">
    <property type="entry name" value="PROKAR_NTER_METHYL"/>
    <property type="match status" value="1"/>
</dbReference>
<dbReference type="RefSeq" id="WP_144398290.1">
    <property type="nucleotide sequence ID" value="NZ_VJXW01000009.1"/>
</dbReference>
<dbReference type="Gene3D" id="3.30.700.10">
    <property type="entry name" value="Glycoprotein, Type 4 Pilin"/>
    <property type="match status" value="1"/>
</dbReference>
<comment type="caution">
    <text evidence="2">The sequence shown here is derived from an EMBL/GenBank/DDBJ whole genome shotgun (WGS) entry which is preliminary data.</text>
</comment>
<keyword evidence="1" id="KW-0472">Membrane</keyword>
<dbReference type="InterPro" id="IPR045584">
    <property type="entry name" value="Pilin-like"/>
</dbReference>
<dbReference type="InterPro" id="IPR012902">
    <property type="entry name" value="N_methyl_site"/>
</dbReference>